<gene>
    <name evidence="1" type="ORF">M8818_003659</name>
</gene>
<organism evidence="1 2">
    <name type="scientific">Zalaria obscura</name>
    <dbReference type="NCBI Taxonomy" id="2024903"/>
    <lineage>
        <taxon>Eukaryota</taxon>
        <taxon>Fungi</taxon>
        <taxon>Dikarya</taxon>
        <taxon>Ascomycota</taxon>
        <taxon>Pezizomycotina</taxon>
        <taxon>Dothideomycetes</taxon>
        <taxon>Dothideomycetidae</taxon>
        <taxon>Dothideales</taxon>
        <taxon>Zalariaceae</taxon>
        <taxon>Zalaria</taxon>
    </lineage>
</organism>
<dbReference type="Proteomes" id="UP001320706">
    <property type="component" value="Unassembled WGS sequence"/>
</dbReference>
<evidence type="ECO:0000313" key="1">
    <source>
        <dbReference type="EMBL" id="KAK8210171.1"/>
    </source>
</evidence>
<name>A0ACC3SDX8_9PEZI</name>
<sequence>MKAFPLPSRKVSVAKTCGELHQAPPKLAATAPPAPENTSTADAYKQLGIPGLDMAAVSRPRVYLDVNHGTEPLGRLVIELFPDKTPKTCENFRALCTGAHEDLTYALAPFHRVIDEFMVQGGDITKGDGTGGDSIYGGEFEDENLDWREIDAPGLVCMANRGKGTNSSQFFITLEPTPHLNGKHTVFGHVISGQETLGRMAKVDVDKNDRPLEPVLIARCGELERRKKPDERSTVEQTSDPRDRGRKDRRHASSTSRSPSRSPPRRVKPAVRRQSDNFVDENLRGRPRRRSKSGSRDQSNSQAMDTASPSRSPPHKHKRKRSPSPSRGHGDDDKREHSPNYRRRRRSLPNQYRDDGYGRNRDSDRDRRDERTGYNDRRGDKRGEKDDRYRGGRDSYRPPRDGRLESGRLGGDAWGGGGGDESGIKFKGRGSMKYREPDRKW</sequence>
<protein>
    <submittedName>
        <fullName evidence="1">Uncharacterized protein</fullName>
    </submittedName>
</protein>
<reference evidence="1" key="1">
    <citation type="submission" date="2024-02" db="EMBL/GenBank/DDBJ databases">
        <title>Metagenome Assembled Genome of Zalaria obscura JY119.</title>
        <authorList>
            <person name="Vighnesh L."/>
            <person name="Jagadeeshwari U."/>
            <person name="Venkata Ramana C."/>
            <person name="Sasikala C."/>
        </authorList>
    </citation>
    <scope>NUCLEOTIDE SEQUENCE</scope>
    <source>
        <strain evidence="1">JY119</strain>
    </source>
</reference>
<evidence type="ECO:0000313" key="2">
    <source>
        <dbReference type="Proteomes" id="UP001320706"/>
    </source>
</evidence>
<comment type="caution">
    <text evidence="1">The sequence shown here is derived from an EMBL/GenBank/DDBJ whole genome shotgun (WGS) entry which is preliminary data.</text>
</comment>
<dbReference type="EMBL" id="JAMKPW020000016">
    <property type="protein sequence ID" value="KAK8210171.1"/>
    <property type="molecule type" value="Genomic_DNA"/>
</dbReference>
<keyword evidence="2" id="KW-1185">Reference proteome</keyword>
<accession>A0ACC3SDX8</accession>
<proteinExistence type="predicted"/>